<organism evidence="1 2">
    <name type="scientific">Ruminococcus bicirculans</name>
    <name type="common">ex Wegman et al. 2014</name>
    <dbReference type="NCBI Taxonomy" id="1160721"/>
    <lineage>
        <taxon>Bacteria</taxon>
        <taxon>Bacillati</taxon>
        <taxon>Bacillota</taxon>
        <taxon>Clostridia</taxon>
        <taxon>Eubacteriales</taxon>
        <taxon>Oscillospiraceae</taxon>
        <taxon>Ruminococcus</taxon>
    </lineage>
</organism>
<dbReference type="Proteomes" id="UP001211015">
    <property type="component" value="Unassembled WGS sequence"/>
</dbReference>
<comment type="caution">
    <text evidence="1">The sequence shown here is derived from an EMBL/GenBank/DDBJ whole genome shotgun (WGS) entry which is preliminary data.</text>
</comment>
<dbReference type="EMBL" id="JAQMLV010000005">
    <property type="protein sequence ID" value="MDB8744387.1"/>
    <property type="molecule type" value="Genomic_DNA"/>
</dbReference>
<evidence type="ECO:0000313" key="2">
    <source>
        <dbReference type="Proteomes" id="UP001211015"/>
    </source>
</evidence>
<gene>
    <name evidence="1" type="ORF">PNU62_05080</name>
</gene>
<evidence type="ECO:0000313" key="1">
    <source>
        <dbReference type="EMBL" id="MDB8744387.1"/>
    </source>
</evidence>
<dbReference type="RefSeq" id="WP_195388234.1">
    <property type="nucleotide sequence ID" value="NZ_JADNGL010000006.1"/>
</dbReference>
<name>A0AAW6E5N7_9FIRM</name>
<reference evidence="1" key="1">
    <citation type="submission" date="2023-01" db="EMBL/GenBank/DDBJ databases">
        <title>Human gut microbiome strain richness.</title>
        <authorList>
            <person name="Chen-Liaw A."/>
        </authorList>
    </citation>
    <scope>NUCLEOTIDE SEQUENCE</scope>
    <source>
        <strain evidence="1">1001275st1_F4_1001275B_160808</strain>
    </source>
</reference>
<protein>
    <submittedName>
        <fullName evidence="1">Uncharacterized protein</fullName>
    </submittedName>
</protein>
<dbReference type="AlphaFoldDB" id="A0AAW6E5N7"/>
<proteinExistence type="predicted"/>
<sequence length="95" mass="10925">MRMIKTYEGMSMNCDVIATIQSVFMNTLTGSISEIVDDSFDPDTLEFALTAFTTLGDEVVLAVYATEEERDYARYKLENWLVYDVGSYYTMTERK</sequence>
<accession>A0AAW6E5N7</accession>